<organism evidence="2 3">
    <name type="scientific">Lichtheimia ornata</name>
    <dbReference type="NCBI Taxonomy" id="688661"/>
    <lineage>
        <taxon>Eukaryota</taxon>
        <taxon>Fungi</taxon>
        <taxon>Fungi incertae sedis</taxon>
        <taxon>Mucoromycota</taxon>
        <taxon>Mucoromycotina</taxon>
        <taxon>Mucoromycetes</taxon>
        <taxon>Mucorales</taxon>
        <taxon>Lichtheimiaceae</taxon>
        <taxon>Lichtheimia</taxon>
    </lineage>
</organism>
<dbReference type="AlphaFoldDB" id="A0AAD7XRZ1"/>
<proteinExistence type="predicted"/>
<name>A0AAD7XRZ1_9FUNG</name>
<reference evidence="2 3" key="1">
    <citation type="submission" date="2023-03" db="EMBL/GenBank/DDBJ databases">
        <title>Genome sequence of Lichtheimia ornata CBS 291.66.</title>
        <authorList>
            <person name="Mohabir J.T."/>
            <person name="Shea T.P."/>
            <person name="Kurbessoian T."/>
            <person name="Berby B."/>
            <person name="Fontaine J."/>
            <person name="Livny J."/>
            <person name="Gnirke A."/>
            <person name="Stajich J.E."/>
            <person name="Cuomo C.A."/>
        </authorList>
    </citation>
    <scope>NUCLEOTIDE SEQUENCE [LARGE SCALE GENOMIC DNA]</scope>
    <source>
        <strain evidence="2">CBS 291.66</strain>
    </source>
</reference>
<comment type="caution">
    <text evidence="2">The sequence shown here is derived from an EMBL/GenBank/DDBJ whole genome shotgun (WGS) entry which is preliminary data.</text>
</comment>
<evidence type="ECO:0000313" key="2">
    <source>
        <dbReference type="EMBL" id="KAJ8652250.1"/>
    </source>
</evidence>
<accession>A0AAD7XRZ1</accession>
<feature type="region of interest" description="Disordered" evidence="1">
    <location>
        <begin position="1005"/>
        <end position="1041"/>
    </location>
</feature>
<keyword evidence="3" id="KW-1185">Reference proteome</keyword>
<dbReference type="RefSeq" id="XP_058337164.1">
    <property type="nucleotide sequence ID" value="XM_058492052.1"/>
</dbReference>
<dbReference type="GeneID" id="83219493"/>
<sequence>MSQHPNAYTLDRLHDLNDYVQLVQILRNRLDDSQVDISFEVLYQLIDRLVVRDTRHASDNVLRGLLDIANESIIRPNQDVMTSLSALPATYNNTPFPQNTTVYYVRSLPLTIEQLHQIMERYHHHYADNLFYESMHAFIQAHVDQPGTQVWIRYVGATSNTTPATRLQDDLDAARVVGRRRFNNFYRTMTDMDIHSQFQVHEIFPLRVQGLFGQRGPNQEVLDATERFLIHLLDRNFLLNSQPGGYFISYQPLAQDQQFIHTINAAYAYDHCTVLRQVQVARREFNQDVVAAFDQYTAQLTQHDEALANSITQQYLQSVYQQFTPHAAQQFQHNNSGIIFTPLVLLGKDVSIHNFSNATSFYNSRSGTVTRDFIDSILSTMSHGEEVEGGDEERELLLPAMIDLWPIPRHRFLWELHINHAATLLDILRPLVLVSFSYEVARVARSNFHGRHSLSREGYRQLAGEARVCNYDTSFNYDTEPEDVEPAQHWCVVVYHNDPGNANYGSVNPIITRFMHLCWVRTIILLNTCLDFLQHPNLVTAAPGSRTFSEQVLAASASREPDQLSTSLQEARDALNEYRANDARDKHMTFAIRNEGVLDARNHEMVAAVSTATLRRRIDMWGISAPAGSDERVQQYVSIIRHDYPDLYSSPSFTHNRAAFRNWFIYVMNDNINILQSFLRHVQEETTPTSEGLPPGLVRYLLQVCQRPPEWPLGDDTWINVKELRDIAMEGARQRFVDRNGAPMGRAQDPQVSRQLRNQYLESIGNVPYHRFNMCELHVGSRKARFRVVVDGEQRHETNGLYVGQAIQACGPTVYIDFDPQVTRHGLVFKNEAGQLLPSARNPTIIYDYTLVQHAKNSYFRVFVDTLGDHNIQPRQQVMEEAGIDEPFSLKRILRPYWMLVCRDDVHDVYLRAEDVPGDEQDQPNFTTEITDYINEHGRGIDRLVWMNYIEDTRRGMVTISCAWKDLLKHYNLALEDISMIRGIKRWRIPAYPGEDAMRDIAVRGSTGQVRTRARSRSAQRYTRPLGYRARGSRSTTPGPQ</sequence>
<dbReference type="Proteomes" id="UP001234581">
    <property type="component" value="Unassembled WGS sequence"/>
</dbReference>
<protein>
    <submittedName>
        <fullName evidence="2">Uncharacterized protein</fullName>
    </submittedName>
</protein>
<dbReference type="EMBL" id="JARTCD010000112">
    <property type="protein sequence ID" value="KAJ8652250.1"/>
    <property type="molecule type" value="Genomic_DNA"/>
</dbReference>
<gene>
    <name evidence="2" type="ORF">O0I10_012106</name>
</gene>
<evidence type="ECO:0000313" key="3">
    <source>
        <dbReference type="Proteomes" id="UP001234581"/>
    </source>
</evidence>
<evidence type="ECO:0000256" key="1">
    <source>
        <dbReference type="SAM" id="MobiDB-lite"/>
    </source>
</evidence>